<accession>A0A158B872</accession>
<gene>
    <name evidence="1" type="ORF">AWB78_02382</name>
</gene>
<reference evidence="1" key="1">
    <citation type="submission" date="2016-01" db="EMBL/GenBank/DDBJ databases">
        <authorList>
            <person name="Peeters C."/>
        </authorList>
    </citation>
    <scope>NUCLEOTIDE SEQUENCE</scope>
    <source>
        <strain evidence="1">LMG 29321</strain>
    </source>
</reference>
<name>A0A158B872_9BURK</name>
<evidence type="ECO:0000313" key="2">
    <source>
        <dbReference type="Proteomes" id="UP000071859"/>
    </source>
</evidence>
<organism evidence="1 2">
    <name type="scientific">Caballeronia calidae</name>
    <dbReference type="NCBI Taxonomy" id="1777139"/>
    <lineage>
        <taxon>Bacteria</taxon>
        <taxon>Pseudomonadati</taxon>
        <taxon>Pseudomonadota</taxon>
        <taxon>Betaproteobacteria</taxon>
        <taxon>Burkholderiales</taxon>
        <taxon>Burkholderiaceae</taxon>
        <taxon>Caballeronia</taxon>
    </lineage>
</organism>
<dbReference type="AlphaFoldDB" id="A0A158B872"/>
<comment type="caution">
    <text evidence="1">The sequence shown here is derived from an EMBL/GenBank/DDBJ whole genome shotgun (WGS) entry which is preliminary data.</text>
</comment>
<protein>
    <submittedName>
        <fullName evidence="1">Uncharacterized protein</fullName>
    </submittedName>
</protein>
<dbReference type="Proteomes" id="UP000071859">
    <property type="component" value="Unassembled WGS sequence"/>
</dbReference>
<proteinExistence type="predicted"/>
<dbReference type="EMBL" id="FCOX02000009">
    <property type="protein sequence ID" value="SAK66090.1"/>
    <property type="molecule type" value="Genomic_DNA"/>
</dbReference>
<keyword evidence="2" id="KW-1185">Reference proteome</keyword>
<evidence type="ECO:0000313" key="1">
    <source>
        <dbReference type="EMBL" id="SAK66090.1"/>
    </source>
</evidence>
<sequence length="54" mass="5699">MGQSTGSGRVARCRDTTRPRMAAGLNALLALDDHSDALLYGLVVGCESLSLLEH</sequence>